<name>A0A5M9N0F7_9EURO</name>
<gene>
    <name evidence="2" type="ORF">ATNIH1004_003757</name>
</gene>
<dbReference type="RefSeq" id="XP_033430425.1">
    <property type="nucleotide sequence ID" value="XM_033568430.1"/>
</dbReference>
<comment type="caution">
    <text evidence="2">The sequence shown here is derived from an EMBL/GenBank/DDBJ whole genome shotgun (WGS) entry which is preliminary data.</text>
</comment>
<organism evidence="2 3">
    <name type="scientific">Aspergillus tanneri</name>
    <dbReference type="NCBI Taxonomy" id="1220188"/>
    <lineage>
        <taxon>Eukaryota</taxon>
        <taxon>Fungi</taxon>
        <taxon>Dikarya</taxon>
        <taxon>Ascomycota</taxon>
        <taxon>Pezizomycotina</taxon>
        <taxon>Eurotiomycetes</taxon>
        <taxon>Eurotiomycetidae</taxon>
        <taxon>Eurotiales</taxon>
        <taxon>Aspergillaceae</taxon>
        <taxon>Aspergillus</taxon>
        <taxon>Aspergillus subgen. Circumdati</taxon>
    </lineage>
</organism>
<evidence type="ECO:0000313" key="2">
    <source>
        <dbReference type="EMBL" id="KAA8651064.1"/>
    </source>
</evidence>
<protein>
    <submittedName>
        <fullName evidence="2">Uncharacterized protein</fullName>
    </submittedName>
</protein>
<dbReference type="EMBL" id="QUQM01000001">
    <property type="protein sequence ID" value="KAA8651064.1"/>
    <property type="molecule type" value="Genomic_DNA"/>
</dbReference>
<dbReference type="OrthoDB" id="444432at2759"/>
<dbReference type="Gene3D" id="2.30.110.10">
    <property type="entry name" value="Electron Transport, Fmn-binding Protein, Chain A"/>
    <property type="match status" value="1"/>
</dbReference>
<dbReference type="GeneID" id="54326459"/>
<feature type="compositionally biased region" description="Polar residues" evidence="1">
    <location>
        <begin position="47"/>
        <end position="57"/>
    </location>
</feature>
<feature type="region of interest" description="Disordered" evidence="1">
    <location>
        <begin position="35"/>
        <end position="57"/>
    </location>
</feature>
<accession>A0A5M9N0F7</accession>
<dbReference type="Proteomes" id="UP000324241">
    <property type="component" value="Unassembled WGS sequence"/>
</dbReference>
<feature type="compositionally biased region" description="Basic and acidic residues" evidence="1">
    <location>
        <begin position="373"/>
        <end position="391"/>
    </location>
</feature>
<evidence type="ECO:0000256" key="1">
    <source>
        <dbReference type="SAM" id="MobiDB-lite"/>
    </source>
</evidence>
<dbReference type="InterPro" id="IPR012349">
    <property type="entry name" value="Split_barrel_FMN-bd"/>
</dbReference>
<reference evidence="2 3" key="1">
    <citation type="submission" date="2019-08" db="EMBL/GenBank/DDBJ databases">
        <title>The genome sequence of a newly discovered highly antifungal drug resistant Aspergillus species, Aspergillus tanneri NIH 1004.</title>
        <authorList>
            <person name="Mounaud S."/>
            <person name="Singh I."/>
            <person name="Joardar V."/>
            <person name="Pakala S."/>
            <person name="Pakala S."/>
            <person name="Venepally P."/>
            <person name="Chung J.K."/>
            <person name="Losada L."/>
            <person name="Nierman W.C."/>
        </authorList>
    </citation>
    <scope>NUCLEOTIDE SEQUENCE [LARGE SCALE GENOMIC DNA]</scope>
    <source>
        <strain evidence="2 3">NIH1004</strain>
    </source>
</reference>
<proteinExistence type="predicted"/>
<dbReference type="VEuPathDB" id="FungiDB:EYZ11_008388"/>
<dbReference type="AlphaFoldDB" id="A0A5M9N0F7"/>
<evidence type="ECO:0000313" key="3">
    <source>
        <dbReference type="Proteomes" id="UP000324241"/>
    </source>
</evidence>
<feature type="region of interest" description="Disordered" evidence="1">
    <location>
        <begin position="365"/>
        <end position="391"/>
    </location>
</feature>
<sequence length="391" mass="43416">MDISGLNTLNHFNVNLRATTAKNSDYDATVATEISHGTGKKAKPTPDTDTNARSGADSNMDLHGTANLGSVFPVSVDNSIAMWSCVSQSNLHEMERDGNEQDWTSSIFNLTSQQMDAGLAFLDTVPGLLPWENGDCSCLWSELVKTTTDSGSDMIGDKNSPDVCISQLSQLSNRLSSLYRWSCAIADNAESPFRSGDPSQAHQSSLINDAAFKLVASWLVLVSADMNIFPCMDHKTSGSYQGSAVINGIAHQLSFEDPAHCQEEITEKDEKNEKVWALKKIVQGMLPGQWENTRRPYKNEEVARVHVLRVDINPNESHVHSRLGVFGYEAKWEKATRKDYWEWAIPLWETYGDLIPGKTDIPPPQHLNGLFYERNKGNKEKAETEAKRPVP</sequence>